<name>A0ABT8QZ58_9BACT</name>
<keyword evidence="4" id="KW-1185">Reference proteome</keyword>
<comment type="caution">
    <text evidence="3">The sequence shown here is derived from an EMBL/GenBank/DDBJ whole genome shotgun (WGS) entry which is preliminary data.</text>
</comment>
<dbReference type="RefSeq" id="WP_302035924.1">
    <property type="nucleotide sequence ID" value="NZ_JAUKPO010000001.1"/>
</dbReference>
<organism evidence="3 4">
    <name type="scientific">Rhodocytophaga aerolata</name>
    <dbReference type="NCBI Taxonomy" id="455078"/>
    <lineage>
        <taxon>Bacteria</taxon>
        <taxon>Pseudomonadati</taxon>
        <taxon>Bacteroidota</taxon>
        <taxon>Cytophagia</taxon>
        <taxon>Cytophagales</taxon>
        <taxon>Rhodocytophagaceae</taxon>
        <taxon>Rhodocytophaga</taxon>
    </lineage>
</organism>
<evidence type="ECO:0008006" key="5">
    <source>
        <dbReference type="Google" id="ProtNLM"/>
    </source>
</evidence>
<gene>
    <name evidence="3" type="ORF">Q0590_02655</name>
</gene>
<sequence>MHIINVYTTSSIVKINIFEVLFKKYYYSMLDLNETKTETEDQIDLRLVIRIVISYFKRYRKLIYGLSALGLVLGIVLWYTTKPTYKTSLIAKTDYTYLLNSEVITIIESLQKLRAKNEFEQLSERLNISEEKVKMLKKINALPVSIETAPNYTQTSFNISVEVSSNQILDSLQLGIINLLENTNYVKVRQESKLIRLQSLRVRLQKELNDLDSVKSLVNEVIKNGRSPTVFSDPGNINTRIIDLYEKMLITEESIKFVKPVQVIEGFKKFKLPDSPRLSIHVLGGLIIGFITSILIILIIFIRKEVHFFQE</sequence>
<evidence type="ECO:0000313" key="4">
    <source>
        <dbReference type="Proteomes" id="UP001168528"/>
    </source>
</evidence>
<evidence type="ECO:0000256" key="2">
    <source>
        <dbReference type="SAM" id="Phobius"/>
    </source>
</evidence>
<keyword evidence="2" id="KW-0472">Membrane</keyword>
<accession>A0ABT8QZ58</accession>
<proteinExistence type="predicted"/>
<dbReference type="EMBL" id="JAUKPO010000001">
    <property type="protein sequence ID" value="MDO1445130.1"/>
    <property type="molecule type" value="Genomic_DNA"/>
</dbReference>
<keyword evidence="2" id="KW-1133">Transmembrane helix</keyword>
<reference evidence="3" key="1">
    <citation type="submission" date="2023-07" db="EMBL/GenBank/DDBJ databases">
        <title>The genome sequence of Rhodocytophaga aerolata KACC 12507.</title>
        <authorList>
            <person name="Zhang X."/>
        </authorList>
    </citation>
    <scope>NUCLEOTIDE SEQUENCE</scope>
    <source>
        <strain evidence="3">KACC 12507</strain>
    </source>
</reference>
<keyword evidence="2" id="KW-0812">Transmembrane</keyword>
<feature type="transmembrane region" description="Helical" evidence="2">
    <location>
        <begin position="62"/>
        <end position="80"/>
    </location>
</feature>
<keyword evidence="1" id="KW-0175">Coiled coil</keyword>
<protein>
    <recommendedName>
        <fullName evidence="5">Polysaccharide chain length determinant N-terminal domain-containing protein</fullName>
    </recommendedName>
</protein>
<evidence type="ECO:0000256" key="1">
    <source>
        <dbReference type="SAM" id="Coils"/>
    </source>
</evidence>
<feature type="transmembrane region" description="Helical" evidence="2">
    <location>
        <begin position="278"/>
        <end position="302"/>
    </location>
</feature>
<feature type="coiled-coil region" evidence="1">
    <location>
        <begin position="112"/>
        <end position="139"/>
    </location>
</feature>
<dbReference type="Proteomes" id="UP001168528">
    <property type="component" value="Unassembled WGS sequence"/>
</dbReference>
<evidence type="ECO:0000313" key="3">
    <source>
        <dbReference type="EMBL" id="MDO1445130.1"/>
    </source>
</evidence>